<reference evidence="1 2" key="1">
    <citation type="journal article" date="2016" name="Nat. Commun.">
        <title>Thousands of microbial genomes shed light on interconnected biogeochemical processes in an aquifer system.</title>
        <authorList>
            <person name="Anantharaman K."/>
            <person name="Brown C.T."/>
            <person name="Hug L.A."/>
            <person name="Sharon I."/>
            <person name="Castelle C.J."/>
            <person name="Probst A.J."/>
            <person name="Thomas B.C."/>
            <person name="Singh A."/>
            <person name="Wilkins M.J."/>
            <person name="Karaoz U."/>
            <person name="Brodie E.L."/>
            <person name="Williams K.H."/>
            <person name="Hubbard S.S."/>
            <person name="Banfield J.F."/>
        </authorList>
    </citation>
    <scope>NUCLEOTIDE SEQUENCE [LARGE SCALE GENOMIC DNA]</scope>
</reference>
<dbReference type="CDD" id="cd22784">
    <property type="entry name" value="DPBB_MltA_YuiC-like"/>
    <property type="match status" value="1"/>
</dbReference>
<organism evidence="1 2">
    <name type="scientific">Candidatus Liptonbacteria bacterium RIFCSPLOWO2_01_FULL_53_13</name>
    <dbReference type="NCBI Taxonomy" id="1798651"/>
    <lineage>
        <taxon>Bacteria</taxon>
        <taxon>Candidatus Liptoniibacteriota</taxon>
    </lineage>
</organism>
<sequence>MYGSRTRKAWVTAYSSTPDQTDDTPFTTASGSEVRDGIIATNFLPFGTRVMIPSYFGNKVFVVEDRMHSRKKNGVDVWMPTRKAAINFGSAYADIEILDEPLIALR</sequence>
<proteinExistence type="predicted"/>
<dbReference type="Proteomes" id="UP000178348">
    <property type="component" value="Unassembled WGS sequence"/>
</dbReference>
<dbReference type="AlphaFoldDB" id="A0A1G2CIL7"/>
<evidence type="ECO:0008006" key="3">
    <source>
        <dbReference type="Google" id="ProtNLM"/>
    </source>
</evidence>
<comment type="caution">
    <text evidence="1">The sequence shown here is derived from an EMBL/GenBank/DDBJ whole genome shotgun (WGS) entry which is preliminary data.</text>
</comment>
<evidence type="ECO:0000313" key="1">
    <source>
        <dbReference type="EMBL" id="OGZ01219.1"/>
    </source>
</evidence>
<accession>A0A1G2CIL7</accession>
<protein>
    <recommendedName>
        <fullName evidence="3">3D domain-containing protein</fullName>
    </recommendedName>
</protein>
<gene>
    <name evidence="1" type="ORF">A2946_03065</name>
</gene>
<evidence type="ECO:0000313" key="2">
    <source>
        <dbReference type="Proteomes" id="UP000178348"/>
    </source>
</evidence>
<name>A0A1G2CIL7_9BACT</name>
<dbReference type="EMBL" id="MHLB01000046">
    <property type="protein sequence ID" value="OGZ01219.1"/>
    <property type="molecule type" value="Genomic_DNA"/>
</dbReference>